<dbReference type="Proteomes" id="UP000192578">
    <property type="component" value="Unassembled WGS sequence"/>
</dbReference>
<gene>
    <name evidence="1" type="ORF">BV898_13179</name>
</gene>
<accession>A0A1W0WBE4</accession>
<reference evidence="2" key="1">
    <citation type="submission" date="2017-01" db="EMBL/GenBank/DDBJ databases">
        <title>Comparative genomics of anhydrobiosis in the tardigrade Hypsibius dujardini.</title>
        <authorList>
            <person name="Yoshida Y."/>
            <person name="Koutsovoulos G."/>
            <person name="Laetsch D."/>
            <person name="Stevens L."/>
            <person name="Kumar S."/>
            <person name="Horikawa D."/>
            <person name="Ishino K."/>
            <person name="Komine S."/>
            <person name="Tomita M."/>
            <person name="Blaxter M."/>
            <person name="Arakawa K."/>
        </authorList>
    </citation>
    <scope>NUCLEOTIDE SEQUENCE [LARGE SCALE GENOMIC DNA]</scope>
    <source>
        <strain evidence="2">Z151</strain>
    </source>
</reference>
<dbReference type="EMBL" id="MTYJ01000142">
    <property type="protein sequence ID" value="OQV12535.1"/>
    <property type="molecule type" value="Genomic_DNA"/>
</dbReference>
<evidence type="ECO:0000313" key="1">
    <source>
        <dbReference type="EMBL" id="OQV12535.1"/>
    </source>
</evidence>
<dbReference type="AlphaFoldDB" id="A0A1W0WBE4"/>
<protein>
    <recommendedName>
        <fullName evidence="3">DDE-1 domain-containing protein</fullName>
    </recommendedName>
</protein>
<name>A0A1W0WBE4_HYPEX</name>
<organism evidence="1 2">
    <name type="scientific">Hypsibius exemplaris</name>
    <name type="common">Freshwater tardigrade</name>
    <dbReference type="NCBI Taxonomy" id="2072580"/>
    <lineage>
        <taxon>Eukaryota</taxon>
        <taxon>Metazoa</taxon>
        <taxon>Ecdysozoa</taxon>
        <taxon>Tardigrada</taxon>
        <taxon>Eutardigrada</taxon>
        <taxon>Parachela</taxon>
        <taxon>Hypsibioidea</taxon>
        <taxon>Hypsibiidae</taxon>
        <taxon>Hypsibius</taxon>
    </lineage>
</organism>
<keyword evidence="2" id="KW-1185">Reference proteome</keyword>
<comment type="caution">
    <text evidence="1">The sequence shown here is derived from an EMBL/GenBank/DDBJ whole genome shotgun (WGS) entry which is preliminary data.</text>
</comment>
<sequence length="142" mass="15920">MHNIFDRKITEFFPKKMVENEPDRYIAAADFVEHVKGLILLYGPECVLNADQSGFEYGIHSGRTLRTRSLKQLRTCVQSITKMTHSYTIMVTIDANGKSFSPLFIVMQEITGNSFGSQMQQGLNCSKHSVSIVGTCVLPQCP</sequence>
<evidence type="ECO:0000313" key="2">
    <source>
        <dbReference type="Proteomes" id="UP000192578"/>
    </source>
</evidence>
<proteinExistence type="predicted"/>
<evidence type="ECO:0008006" key="3">
    <source>
        <dbReference type="Google" id="ProtNLM"/>
    </source>
</evidence>